<accession>A0ABP0SIG8</accession>
<keyword evidence="2" id="KW-1185">Reference proteome</keyword>
<protein>
    <submittedName>
        <fullName evidence="1">Uncharacterized protein</fullName>
    </submittedName>
</protein>
<evidence type="ECO:0000313" key="1">
    <source>
        <dbReference type="EMBL" id="CAK9112169.1"/>
    </source>
</evidence>
<dbReference type="InterPro" id="IPR023296">
    <property type="entry name" value="Glyco_hydro_beta-prop_sf"/>
</dbReference>
<dbReference type="EMBL" id="CAXAMM010043892">
    <property type="protein sequence ID" value="CAK9112169.1"/>
    <property type="molecule type" value="Genomic_DNA"/>
</dbReference>
<evidence type="ECO:0000313" key="2">
    <source>
        <dbReference type="Proteomes" id="UP001642464"/>
    </source>
</evidence>
<name>A0ABP0SIG8_9DINO</name>
<sequence length="334" mass="36189">PPPRLQVRELALRPAIGEAEASHWGIQDGFEGGRFLKTDDGLYHCFPSERMRRGTGQGNGTLPSDLVMQIGHWASATARPGSWYRVGTLVRSTGLYNASGVHSSTWAGMPVYDDDTRRWHLFYVGYRSAPMNGSHAYVQFGGVIVHAVSSVPGPGGLGGPYEETGVVLNETMPGTNLSWEGDQGDDAFFPYRLRNGEWYGFFGSALSRKKTGGWNADWHVGLATAPRLAGPWAKRPGNPLRFDGAVENPVVTLTQDGEYYMAVYYPFAGFVGFTWSRDGVTWSRGVHLNVTPHVDPPCGGTPVTALGLVPEPQLGPGIFSLLFTGRGASARSVE</sequence>
<organism evidence="1 2">
    <name type="scientific">Durusdinium trenchii</name>
    <dbReference type="NCBI Taxonomy" id="1381693"/>
    <lineage>
        <taxon>Eukaryota</taxon>
        <taxon>Sar</taxon>
        <taxon>Alveolata</taxon>
        <taxon>Dinophyceae</taxon>
        <taxon>Suessiales</taxon>
        <taxon>Symbiodiniaceae</taxon>
        <taxon>Durusdinium</taxon>
    </lineage>
</organism>
<dbReference type="Gene3D" id="2.115.10.20">
    <property type="entry name" value="Glycosyl hydrolase domain, family 43"/>
    <property type="match status" value="1"/>
</dbReference>
<dbReference type="SUPFAM" id="SSF75005">
    <property type="entry name" value="Arabinanase/levansucrase/invertase"/>
    <property type="match status" value="1"/>
</dbReference>
<dbReference type="Proteomes" id="UP001642464">
    <property type="component" value="Unassembled WGS sequence"/>
</dbReference>
<reference evidence="1 2" key="1">
    <citation type="submission" date="2024-02" db="EMBL/GenBank/DDBJ databases">
        <authorList>
            <person name="Chen Y."/>
            <person name="Shah S."/>
            <person name="Dougan E. K."/>
            <person name="Thang M."/>
            <person name="Chan C."/>
        </authorList>
    </citation>
    <scope>NUCLEOTIDE SEQUENCE [LARGE SCALE GENOMIC DNA]</scope>
</reference>
<feature type="non-terminal residue" evidence="1">
    <location>
        <position position="1"/>
    </location>
</feature>
<comment type="caution">
    <text evidence="1">The sequence shown here is derived from an EMBL/GenBank/DDBJ whole genome shotgun (WGS) entry which is preliminary data.</text>
</comment>
<proteinExistence type="predicted"/>
<gene>
    <name evidence="1" type="ORF">SCF082_LOCUS52019</name>
</gene>
<feature type="non-terminal residue" evidence="1">
    <location>
        <position position="334"/>
    </location>
</feature>